<evidence type="ECO:0000259" key="1">
    <source>
        <dbReference type="Pfam" id="PF20700"/>
    </source>
</evidence>
<dbReference type="Proteomes" id="UP001353858">
    <property type="component" value="Unassembled WGS sequence"/>
</dbReference>
<comment type="caution">
    <text evidence="2">The sequence shown here is derived from an EMBL/GenBank/DDBJ whole genome shotgun (WGS) entry which is preliminary data.</text>
</comment>
<dbReference type="Gene3D" id="3.90.320.10">
    <property type="match status" value="1"/>
</dbReference>
<sequence length="293" mass="33739">MKETAETEKLFALEQGNVEHGLPYITVIVDGGWAKRSYGHGYTSNSGVAYLINIPHHVFGKHSNCRLDYCKRMDCNEQNFIPLLTSCNLFVEIVKLIENVMGKADRLVANETTNSAERYMSLVAKFTGGKRINFTQRGSYQRRCIAAGLAFNTGPTWHGDFLNTSLVINYCMIRQKQLERVRQQRRQRKRRCKHVDHTTDSNDYGIDAATIDISEEDLNIQKQKILDIIQEEANNRYTIWNNTVGQANNMLWHQIRRQRLTASNFHSVCPKSNNTLSQFIKKNSIYKSKLIES</sequence>
<dbReference type="InterPro" id="IPR011604">
    <property type="entry name" value="PDDEXK-like_dom_sf"/>
</dbReference>
<dbReference type="Pfam" id="PF20700">
    <property type="entry name" value="Mutator"/>
    <property type="match status" value="1"/>
</dbReference>
<dbReference type="AlphaFoldDB" id="A0AAN7P5J0"/>
<evidence type="ECO:0000313" key="3">
    <source>
        <dbReference type="Proteomes" id="UP001353858"/>
    </source>
</evidence>
<dbReference type="EMBL" id="JARPUR010000004">
    <property type="protein sequence ID" value="KAK4877152.1"/>
    <property type="molecule type" value="Genomic_DNA"/>
</dbReference>
<organism evidence="2 3">
    <name type="scientific">Aquatica leii</name>
    <dbReference type="NCBI Taxonomy" id="1421715"/>
    <lineage>
        <taxon>Eukaryota</taxon>
        <taxon>Metazoa</taxon>
        <taxon>Ecdysozoa</taxon>
        <taxon>Arthropoda</taxon>
        <taxon>Hexapoda</taxon>
        <taxon>Insecta</taxon>
        <taxon>Pterygota</taxon>
        <taxon>Neoptera</taxon>
        <taxon>Endopterygota</taxon>
        <taxon>Coleoptera</taxon>
        <taxon>Polyphaga</taxon>
        <taxon>Elateriformia</taxon>
        <taxon>Elateroidea</taxon>
        <taxon>Lampyridae</taxon>
        <taxon>Luciolinae</taxon>
        <taxon>Aquatica</taxon>
    </lineage>
</organism>
<evidence type="ECO:0000313" key="2">
    <source>
        <dbReference type="EMBL" id="KAK4877152.1"/>
    </source>
</evidence>
<dbReference type="InterPro" id="IPR049012">
    <property type="entry name" value="Mutator_transp_dom"/>
</dbReference>
<name>A0AAN7P5J0_9COLE</name>
<keyword evidence="3" id="KW-1185">Reference proteome</keyword>
<proteinExistence type="predicted"/>
<accession>A0AAN7P5J0</accession>
<reference evidence="3" key="1">
    <citation type="submission" date="2023-01" db="EMBL/GenBank/DDBJ databases">
        <title>Key to firefly adult light organ development and bioluminescence: homeobox transcription factors regulate luciferase expression and transportation to peroxisome.</title>
        <authorList>
            <person name="Fu X."/>
        </authorList>
    </citation>
    <scope>NUCLEOTIDE SEQUENCE [LARGE SCALE GENOMIC DNA]</scope>
</reference>
<feature type="domain" description="Mutator-like transposase" evidence="1">
    <location>
        <begin position="1"/>
        <end position="53"/>
    </location>
</feature>
<protein>
    <recommendedName>
        <fullName evidence="1">Mutator-like transposase domain-containing protein</fullName>
    </recommendedName>
</protein>
<gene>
    <name evidence="2" type="ORF">RN001_009658</name>
</gene>